<evidence type="ECO:0000313" key="3">
    <source>
        <dbReference type="EMBL" id="MBO1806189.1"/>
    </source>
</evidence>
<proteinExistence type="predicted"/>
<keyword evidence="4" id="KW-1185">Reference proteome</keyword>
<name>A0A939LWN3_9MICO</name>
<accession>A0A939LWN3</accession>
<keyword evidence="2" id="KW-0472">Membrane</keyword>
<dbReference type="EMBL" id="JAGDYL010000025">
    <property type="protein sequence ID" value="MBO1806189.1"/>
    <property type="molecule type" value="Genomic_DNA"/>
</dbReference>
<feature type="transmembrane region" description="Helical" evidence="2">
    <location>
        <begin position="57"/>
        <end position="75"/>
    </location>
</feature>
<organism evidence="3 4">
    <name type="scientific">Leucobacter ruminantium</name>
    <dbReference type="NCBI Taxonomy" id="1289170"/>
    <lineage>
        <taxon>Bacteria</taxon>
        <taxon>Bacillati</taxon>
        <taxon>Actinomycetota</taxon>
        <taxon>Actinomycetes</taxon>
        <taxon>Micrococcales</taxon>
        <taxon>Microbacteriaceae</taxon>
        <taxon>Leucobacter</taxon>
    </lineage>
</organism>
<comment type="caution">
    <text evidence="3">The sequence shown here is derived from an EMBL/GenBank/DDBJ whole genome shotgun (WGS) entry which is preliminary data.</text>
</comment>
<sequence length="392" mass="43689">MSEVSGPAGRDGEVGTETRPSGPGARLALFRSEWPHRVSWREVRDEDPSAFRSAARGALLVVAAVPVVLLCSSLTVEKPVAVPLPDWLDWGRGLFMMVLLWFAIGLWIWGAVLLSMPADTRRAIAFQRFARQRGLQYRRYGILPRRWGIFFGEGRAGAPPRMPARLAHREDPARAPLYQSQFALAEEGADHGELMDPPLQIAVATYTGGKSDPKGPFPAFRYLSMKLPRALPHLMIDARRNGSLRAVLPGSQRLSLEGDFDRHFTAYAPAGYQRDALELLTPDVMVCLIDHGRRWDIEVIEDRLVVASRRFRAGSDRSEVTAMLLFSELVAQELGHQARHYTDPRAARPRSQVADAGRRLRLRSAAWATAAFVLAVGAMLAFPHVLGWFLDR</sequence>
<evidence type="ECO:0000313" key="4">
    <source>
        <dbReference type="Proteomes" id="UP000664398"/>
    </source>
</evidence>
<protein>
    <submittedName>
        <fullName evidence="3">Uncharacterized protein</fullName>
    </submittedName>
</protein>
<dbReference type="AlphaFoldDB" id="A0A939LWN3"/>
<gene>
    <name evidence="3" type="ORF">J4H91_12820</name>
</gene>
<dbReference type="RefSeq" id="WP_208046649.1">
    <property type="nucleotide sequence ID" value="NZ_JAGDYL010000025.1"/>
</dbReference>
<evidence type="ECO:0000256" key="2">
    <source>
        <dbReference type="SAM" id="Phobius"/>
    </source>
</evidence>
<reference evidence="3" key="1">
    <citation type="submission" date="2021-03" db="EMBL/GenBank/DDBJ databases">
        <title>Leucobacter chromiisoli sp. nov., isolated from chromium-containing soil of chemical plant.</title>
        <authorList>
            <person name="Xu Z."/>
        </authorList>
    </citation>
    <scope>NUCLEOTIDE SEQUENCE</scope>
    <source>
        <strain evidence="3">A2</strain>
    </source>
</reference>
<evidence type="ECO:0000256" key="1">
    <source>
        <dbReference type="SAM" id="MobiDB-lite"/>
    </source>
</evidence>
<feature type="transmembrane region" description="Helical" evidence="2">
    <location>
        <begin position="95"/>
        <end position="114"/>
    </location>
</feature>
<keyword evidence="2" id="KW-1133">Transmembrane helix</keyword>
<feature type="region of interest" description="Disordered" evidence="1">
    <location>
        <begin position="1"/>
        <end position="25"/>
    </location>
</feature>
<dbReference type="Proteomes" id="UP000664398">
    <property type="component" value="Unassembled WGS sequence"/>
</dbReference>
<keyword evidence="2" id="KW-0812">Transmembrane</keyword>
<feature type="transmembrane region" description="Helical" evidence="2">
    <location>
        <begin position="365"/>
        <end position="390"/>
    </location>
</feature>